<keyword evidence="1" id="KW-0175">Coiled coil</keyword>
<evidence type="ECO:0000256" key="2">
    <source>
        <dbReference type="SAM" id="MobiDB-lite"/>
    </source>
</evidence>
<reference evidence="3 4" key="1">
    <citation type="submission" date="2014-04" db="EMBL/GenBank/DDBJ databases">
        <title>Evolutionary Origins and Diversification of the Mycorrhizal Mutualists.</title>
        <authorList>
            <consortium name="DOE Joint Genome Institute"/>
            <consortium name="Mycorrhizal Genomics Consortium"/>
            <person name="Kohler A."/>
            <person name="Kuo A."/>
            <person name="Nagy L.G."/>
            <person name="Floudas D."/>
            <person name="Copeland A."/>
            <person name="Barry K.W."/>
            <person name="Cichocki N."/>
            <person name="Veneault-Fourrey C."/>
            <person name="LaButti K."/>
            <person name="Lindquist E.A."/>
            <person name="Lipzen A."/>
            <person name="Lundell T."/>
            <person name="Morin E."/>
            <person name="Murat C."/>
            <person name="Riley R."/>
            <person name="Ohm R."/>
            <person name="Sun H."/>
            <person name="Tunlid A."/>
            <person name="Henrissat B."/>
            <person name="Grigoriev I.V."/>
            <person name="Hibbett D.S."/>
            <person name="Martin F."/>
        </authorList>
    </citation>
    <scope>NUCLEOTIDE SEQUENCE [LARGE SCALE GENOMIC DNA]</scope>
    <source>
        <strain evidence="3 4">FD-317 M1</strain>
    </source>
</reference>
<accession>A0A0D0BZ56</accession>
<feature type="compositionally biased region" description="Low complexity" evidence="2">
    <location>
        <begin position="51"/>
        <end position="62"/>
    </location>
</feature>
<feature type="coiled-coil region" evidence="1">
    <location>
        <begin position="113"/>
        <end position="144"/>
    </location>
</feature>
<keyword evidence="4" id="KW-1185">Reference proteome</keyword>
<gene>
    <name evidence="3" type="ORF">GYMLUDRAFT_73546</name>
</gene>
<protein>
    <submittedName>
        <fullName evidence="3">Uncharacterized protein</fullName>
    </submittedName>
</protein>
<dbReference type="OrthoDB" id="6474464at2759"/>
<evidence type="ECO:0000313" key="4">
    <source>
        <dbReference type="Proteomes" id="UP000053593"/>
    </source>
</evidence>
<evidence type="ECO:0000313" key="3">
    <source>
        <dbReference type="EMBL" id="KIK61151.1"/>
    </source>
</evidence>
<sequence length="330" mass="35612">MSEHLPSLTVKVPSQTSAGAATAKDAPVTGTTPATSLPTALFSANSATSTATMATSPSTSPAEDLLNKPGSVSPTTQQLADRIGTMRQLVKALSGSFEVLDKSLKYVAEAGPAIKASEQLEDSRSRLQKLKEGHEAELARLQNDLTLQLQSAIKGSLRDEALKVVKKRVREELVDSVNKQLHLQLPPELHAQTTAHPVDMLESRVNVHNAEARARNSSIDVASDPLHPLWLFEGKPHSLFPPTIRACADLSVKSIDTLLEKYEIMQPAEKPPSADGSKKPKEVTLTREEKINIFMAFIGVSLRVIPTPSSMSSSKDGKRLGSTLVISNYR</sequence>
<feature type="region of interest" description="Disordered" evidence="2">
    <location>
        <begin position="51"/>
        <end position="76"/>
    </location>
</feature>
<proteinExistence type="predicted"/>
<feature type="region of interest" description="Disordered" evidence="2">
    <location>
        <begin position="1"/>
        <end position="34"/>
    </location>
</feature>
<dbReference type="EMBL" id="KN834772">
    <property type="protein sequence ID" value="KIK61151.1"/>
    <property type="molecule type" value="Genomic_DNA"/>
</dbReference>
<dbReference type="AlphaFoldDB" id="A0A0D0BZ56"/>
<name>A0A0D0BZ56_9AGAR</name>
<organism evidence="3 4">
    <name type="scientific">Collybiopsis luxurians FD-317 M1</name>
    <dbReference type="NCBI Taxonomy" id="944289"/>
    <lineage>
        <taxon>Eukaryota</taxon>
        <taxon>Fungi</taxon>
        <taxon>Dikarya</taxon>
        <taxon>Basidiomycota</taxon>
        <taxon>Agaricomycotina</taxon>
        <taxon>Agaricomycetes</taxon>
        <taxon>Agaricomycetidae</taxon>
        <taxon>Agaricales</taxon>
        <taxon>Marasmiineae</taxon>
        <taxon>Omphalotaceae</taxon>
        <taxon>Collybiopsis</taxon>
        <taxon>Collybiopsis luxurians</taxon>
    </lineage>
</organism>
<evidence type="ECO:0000256" key="1">
    <source>
        <dbReference type="SAM" id="Coils"/>
    </source>
</evidence>
<dbReference type="Proteomes" id="UP000053593">
    <property type="component" value="Unassembled WGS sequence"/>
</dbReference>
<dbReference type="HOGENOM" id="CLU_842128_0_0_1"/>